<dbReference type="STRING" id="2094558.A0A314U8I7"/>
<evidence type="ECO:0000256" key="3">
    <source>
        <dbReference type="ARBA" id="ARBA00022729"/>
    </source>
</evidence>
<comment type="subcellular location">
    <subcellularLocation>
        <location evidence="1">Secreted</location>
    </subcellularLocation>
</comment>
<dbReference type="Proteomes" id="UP000250321">
    <property type="component" value="Unassembled WGS sequence"/>
</dbReference>
<dbReference type="GO" id="GO:0005576">
    <property type="term" value="C:extracellular region"/>
    <property type="evidence" value="ECO:0007669"/>
    <property type="project" value="UniProtKB-SubCell"/>
</dbReference>
<gene>
    <name evidence="5" type="ORF">Pyn_26393</name>
</gene>
<keyword evidence="2" id="KW-0964">Secreted</keyword>
<evidence type="ECO:0000313" key="6">
    <source>
        <dbReference type="Proteomes" id="UP000250321"/>
    </source>
</evidence>
<comment type="caution">
    <text evidence="5">The sequence shown here is derived from an EMBL/GenBank/DDBJ whole genome shotgun (WGS) entry which is preliminary data.</text>
</comment>
<accession>A0A314U8I7</accession>
<feature type="chain" id="PRO_5016455709" evidence="4">
    <location>
        <begin position="27"/>
        <end position="106"/>
    </location>
</feature>
<sequence length="106" mass="11401">MKSFFSNGSIVLLVILLSTICLVAEAQQCRPSGKIRGRKAPARQCNKENDSDCCVAGKMYPTYTCSPPLSGSTKAYLTLNSFEKNGDGGGVKQYGGIFSDIFHSPK</sequence>
<organism evidence="5 6">
    <name type="scientific">Prunus yedoensis var. nudiflora</name>
    <dbReference type="NCBI Taxonomy" id="2094558"/>
    <lineage>
        <taxon>Eukaryota</taxon>
        <taxon>Viridiplantae</taxon>
        <taxon>Streptophyta</taxon>
        <taxon>Embryophyta</taxon>
        <taxon>Tracheophyta</taxon>
        <taxon>Spermatophyta</taxon>
        <taxon>Magnoliopsida</taxon>
        <taxon>eudicotyledons</taxon>
        <taxon>Gunneridae</taxon>
        <taxon>Pentapetalae</taxon>
        <taxon>rosids</taxon>
        <taxon>fabids</taxon>
        <taxon>Rosales</taxon>
        <taxon>Rosaceae</taxon>
        <taxon>Amygdaloideae</taxon>
        <taxon>Amygdaleae</taxon>
        <taxon>Prunus</taxon>
    </lineage>
</organism>
<protein>
    <submittedName>
        <fullName evidence="5">Putative ripening-related protein 1</fullName>
    </submittedName>
</protein>
<evidence type="ECO:0000313" key="5">
    <source>
        <dbReference type="EMBL" id="PQM33705.1"/>
    </source>
</evidence>
<evidence type="ECO:0000256" key="4">
    <source>
        <dbReference type="SAM" id="SignalP"/>
    </source>
</evidence>
<dbReference type="OrthoDB" id="1646138at2759"/>
<name>A0A314U8I7_PRUYE</name>
<proteinExistence type="predicted"/>
<keyword evidence="3 4" id="KW-0732">Signal</keyword>
<keyword evidence="6" id="KW-1185">Reference proteome</keyword>
<dbReference type="AlphaFoldDB" id="A0A314U8I7"/>
<feature type="signal peptide" evidence="4">
    <location>
        <begin position="1"/>
        <end position="26"/>
    </location>
</feature>
<dbReference type="PANTHER" id="PTHR33191:SF58">
    <property type="entry name" value="RIPENING-RELATED PROTEIN 1"/>
    <property type="match status" value="1"/>
</dbReference>
<dbReference type="InterPro" id="IPR039271">
    <property type="entry name" value="Kiwellin-like"/>
</dbReference>
<dbReference type="EMBL" id="PJQY01003894">
    <property type="protein sequence ID" value="PQM33705.1"/>
    <property type="molecule type" value="Genomic_DNA"/>
</dbReference>
<dbReference type="PANTHER" id="PTHR33191">
    <property type="entry name" value="RIPENING-RELATED PROTEIN 2-RELATED"/>
    <property type="match status" value="1"/>
</dbReference>
<evidence type="ECO:0000256" key="1">
    <source>
        <dbReference type="ARBA" id="ARBA00004613"/>
    </source>
</evidence>
<dbReference type="Pfam" id="PF24300">
    <property type="entry name" value="KWL1"/>
    <property type="match status" value="1"/>
</dbReference>
<reference evidence="5 6" key="1">
    <citation type="submission" date="2018-02" db="EMBL/GenBank/DDBJ databases">
        <title>Draft genome of wild Prunus yedoensis var. nudiflora.</title>
        <authorList>
            <person name="Baek S."/>
            <person name="Kim J.-H."/>
            <person name="Choi K."/>
            <person name="Kim G.-B."/>
            <person name="Cho A."/>
            <person name="Jang H."/>
            <person name="Shin C.-H."/>
            <person name="Yu H.-J."/>
            <person name="Mun J.-H."/>
        </authorList>
    </citation>
    <scope>NUCLEOTIDE SEQUENCE [LARGE SCALE GENOMIC DNA]</scope>
    <source>
        <strain evidence="6">cv. Jeju island</strain>
        <tissue evidence="5">Leaf</tissue>
    </source>
</reference>
<evidence type="ECO:0000256" key="2">
    <source>
        <dbReference type="ARBA" id="ARBA00022525"/>
    </source>
</evidence>